<evidence type="ECO:0000256" key="4">
    <source>
        <dbReference type="PROSITE-ProRule" id="PRU00335"/>
    </source>
</evidence>
<accession>A0A7I7L4V8</accession>
<reference evidence="6 7" key="1">
    <citation type="journal article" date="2019" name="Emerg. Microbes Infect.">
        <title>Comprehensive subspecies identification of 175 nontuberculous mycobacteria species based on 7547 genomic profiles.</title>
        <authorList>
            <person name="Matsumoto Y."/>
            <person name="Kinjo T."/>
            <person name="Motooka D."/>
            <person name="Nabeya D."/>
            <person name="Jung N."/>
            <person name="Uechi K."/>
            <person name="Horii T."/>
            <person name="Iida T."/>
            <person name="Fujita J."/>
            <person name="Nakamura S."/>
        </authorList>
    </citation>
    <scope>NUCLEOTIDE SEQUENCE [LARGE SCALE GENOMIC DNA]</scope>
    <source>
        <strain evidence="6 7">JCM 12404</strain>
    </source>
</reference>
<dbReference type="InterPro" id="IPR001647">
    <property type="entry name" value="HTH_TetR"/>
</dbReference>
<evidence type="ECO:0000259" key="5">
    <source>
        <dbReference type="PROSITE" id="PS50977"/>
    </source>
</evidence>
<dbReference type="Pfam" id="PF00440">
    <property type="entry name" value="TetR_N"/>
    <property type="match status" value="1"/>
</dbReference>
<keyword evidence="3" id="KW-0804">Transcription</keyword>
<dbReference type="AlphaFoldDB" id="A0A7I7L4V8"/>
<dbReference type="GO" id="GO:0000976">
    <property type="term" value="F:transcription cis-regulatory region binding"/>
    <property type="evidence" value="ECO:0007669"/>
    <property type="project" value="TreeGrafter"/>
</dbReference>
<keyword evidence="1" id="KW-0805">Transcription regulation</keyword>
<keyword evidence="2 4" id="KW-0238">DNA-binding</keyword>
<organism evidence="6 7">
    <name type="scientific">Mycobacterium cookii</name>
    <dbReference type="NCBI Taxonomy" id="1775"/>
    <lineage>
        <taxon>Bacteria</taxon>
        <taxon>Bacillati</taxon>
        <taxon>Actinomycetota</taxon>
        <taxon>Actinomycetes</taxon>
        <taxon>Mycobacteriales</taxon>
        <taxon>Mycobacteriaceae</taxon>
        <taxon>Mycobacterium</taxon>
    </lineage>
</organism>
<dbReference type="InterPro" id="IPR050109">
    <property type="entry name" value="HTH-type_TetR-like_transc_reg"/>
</dbReference>
<gene>
    <name evidence="6" type="ORF">MCOO_48560</name>
</gene>
<dbReference type="PANTHER" id="PTHR30055">
    <property type="entry name" value="HTH-TYPE TRANSCRIPTIONAL REGULATOR RUTR"/>
    <property type="match status" value="1"/>
</dbReference>
<evidence type="ECO:0000313" key="6">
    <source>
        <dbReference type="EMBL" id="BBX48841.1"/>
    </source>
</evidence>
<dbReference type="Pfam" id="PF13305">
    <property type="entry name" value="TetR_C_33"/>
    <property type="match status" value="1"/>
</dbReference>
<dbReference type="GO" id="GO:0003700">
    <property type="term" value="F:DNA-binding transcription factor activity"/>
    <property type="evidence" value="ECO:0007669"/>
    <property type="project" value="TreeGrafter"/>
</dbReference>
<dbReference type="KEGG" id="mcoo:MCOO_48560"/>
<evidence type="ECO:0000256" key="3">
    <source>
        <dbReference type="ARBA" id="ARBA00023163"/>
    </source>
</evidence>
<protein>
    <submittedName>
        <fullName evidence="6">TetR family transcriptional regulator</fullName>
    </submittedName>
</protein>
<dbReference type="Gene3D" id="1.10.357.10">
    <property type="entry name" value="Tetracycline Repressor, domain 2"/>
    <property type="match status" value="1"/>
</dbReference>
<dbReference type="Proteomes" id="UP000465866">
    <property type="component" value="Chromosome"/>
</dbReference>
<evidence type="ECO:0000313" key="7">
    <source>
        <dbReference type="Proteomes" id="UP000465866"/>
    </source>
</evidence>
<dbReference type="InterPro" id="IPR009057">
    <property type="entry name" value="Homeodomain-like_sf"/>
</dbReference>
<proteinExistence type="predicted"/>
<dbReference type="SUPFAM" id="SSF48498">
    <property type="entry name" value="Tetracyclin repressor-like, C-terminal domain"/>
    <property type="match status" value="1"/>
</dbReference>
<dbReference type="PROSITE" id="PS50977">
    <property type="entry name" value="HTH_TETR_2"/>
    <property type="match status" value="1"/>
</dbReference>
<name>A0A7I7L4V8_9MYCO</name>
<dbReference type="PANTHER" id="PTHR30055:SF238">
    <property type="entry name" value="MYCOFACTOCIN BIOSYNTHESIS TRANSCRIPTIONAL REGULATOR MFTR-RELATED"/>
    <property type="match status" value="1"/>
</dbReference>
<evidence type="ECO:0000256" key="1">
    <source>
        <dbReference type="ARBA" id="ARBA00023015"/>
    </source>
</evidence>
<dbReference type="InterPro" id="IPR025996">
    <property type="entry name" value="MT1864/Rv1816-like_C"/>
</dbReference>
<dbReference type="PRINTS" id="PR00455">
    <property type="entry name" value="HTHTETR"/>
</dbReference>
<dbReference type="InterPro" id="IPR036271">
    <property type="entry name" value="Tet_transcr_reg_TetR-rel_C_sf"/>
</dbReference>
<feature type="DNA-binding region" description="H-T-H motif" evidence="4">
    <location>
        <begin position="45"/>
        <end position="64"/>
    </location>
</feature>
<dbReference type="SUPFAM" id="SSF46689">
    <property type="entry name" value="Homeodomain-like"/>
    <property type="match status" value="1"/>
</dbReference>
<dbReference type="EMBL" id="AP022569">
    <property type="protein sequence ID" value="BBX48841.1"/>
    <property type="molecule type" value="Genomic_DNA"/>
</dbReference>
<evidence type="ECO:0000256" key="2">
    <source>
        <dbReference type="ARBA" id="ARBA00023125"/>
    </source>
</evidence>
<feature type="domain" description="HTH tetR-type" evidence="5">
    <location>
        <begin position="22"/>
        <end position="82"/>
    </location>
</feature>
<keyword evidence="7" id="KW-1185">Reference proteome</keyword>
<sequence>MTLSTQARAYALRVTTRAESAAATRRALIDAAGALLDLGGPEAVTLREVGARSGVSRSAAYRHFADKESLLMVLAVNAMTDLGDALEVLAASQDSAEDCLRSGLLALIDIGRTRPHLYRLMFTTPTGGDIAAAVHAAERTQGLFLDIVGRITGPRRAPRYGALLLTTAHGITGLDLSGHMDLDKWHTTAEELVDTVISVLPKSK</sequence>